<dbReference type="Pfam" id="PF17921">
    <property type="entry name" value="Integrase_H2C2"/>
    <property type="match status" value="1"/>
</dbReference>
<proteinExistence type="predicted"/>
<dbReference type="SUPFAM" id="SSF56672">
    <property type="entry name" value="DNA/RNA polymerases"/>
    <property type="match status" value="1"/>
</dbReference>
<feature type="domain" description="Reverse transcriptase/retrotransposon-derived protein RNase H-like" evidence="2">
    <location>
        <begin position="477"/>
        <end position="561"/>
    </location>
</feature>
<evidence type="ECO:0000313" key="5">
    <source>
        <dbReference type="Proteomes" id="UP000075243"/>
    </source>
</evidence>
<dbReference type="Gene3D" id="3.10.10.10">
    <property type="entry name" value="HIV Type 1 Reverse Transcriptase, subunit A, domain 1"/>
    <property type="match status" value="1"/>
</dbReference>
<name>A0A151RTH9_CAJCA</name>
<dbReference type="InterPro" id="IPR053134">
    <property type="entry name" value="RNA-dir_DNA_polymerase"/>
</dbReference>
<keyword evidence="5" id="KW-1185">Reference proteome</keyword>
<dbReference type="Gene3D" id="2.40.70.10">
    <property type="entry name" value="Acid Proteases"/>
    <property type="match status" value="1"/>
</dbReference>
<organism evidence="4 5">
    <name type="scientific">Cajanus cajan</name>
    <name type="common">Pigeon pea</name>
    <name type="synonym">Cajanus indicus</name>
    <dbReference type="NCBI Taxonomy" id="3821"/>
    <lineage>
        <taxon>Eukaryota</taxon>
        <taxon>Viridiplantae</taxon>
        <taxon>Streptophyta</taxon>
        <taxon>Embryophyta</taxon>
        <taxon>Tracheophyta</taxon>
        <taxon>Spermatophyta</taxon>
        <taxon>Magnoliopsida</taxon>
        <taxon>eudicotyledons</taxon>
        <taxon>Gunneridae</taxon>
        <taxon>Pentapetalae</taxon>
        <taxon>rosids</taxon>
        <taxon>fabids</taxon>
        <taxon>Fabales</taxon>
        <taxon>Fabaceae</taxon>
        <taxon>Papilionoideae</taxon>
        <taxon>50 kb inversion clade</taxon>
        <taxon>NPAAA clade</taxon>
        <taxon>indigoferoid/millettioid clade</taxon>
        <taxon>Phaseoleae</taxon>
        <taxon>Cajanus</taxon>
    </lineage>
</organism>
<dbReference type="PANTHER" id="PTHR24559">
    <property type="entry name" value="TRANSPOSON TY3-I GAG-POL POLYPROTEIN"/>
    <property type="match status" value="1"/>
</dbReference>
<dbReference type="Proteomes" id="UP000075243">
    <property type="component" value="Unassembled WGS sequence"/>
</dbReference>
<dbReference type="CDD" id="cd00303">
    <property type="entry name" value="retropepsin_like"/>
    <property type="match status" value="1"/>
</dbReference>
<dbReference type="InterPro" id="IPR012337">
    <property type="entry name" value="RNaseH-like_sf"/>
</dbReference>
<dbReference type="CDD" id="cd01647">
    <property type="entry name" value="RT_LTR"/>
    <property type="match status" value="1"/>
</dbReference>
<dbReference type="FunFam" id="3.30.70.270:FF:000003">
    <property type="entry name" value="Transposon Ty3-G Gag-Pol polyprotein"/>
    <property type="match status" value="1"/>
</dbReference>
<dbReference type="InterPro" id="IPR041588">
    <property type="entry name" value="Integrase_H2C2"/>
</dbReference>
<sequence length="788" mass="89403">MDRFNKAALEIQDLNPAVALHHLTTALKPGPFVNKQDDPMVISVEIHNCIVKKTLIDQGSSADILYWNTFKQLGISEKELLPYDDPLVGFAGERVSTRGYIKLFTRFCFDEQESREVQVKYIVVDASTSYNILLGRPSLNALGAIVSTPHLAMKFPSNKGKIITIHADQKAARECYYASLRLAPLEEKRSKSKRVHVVNASALVEEPVWDLDPRMNIEERVEPVESKVQFQICVHPVQVTYIGADMSEEDRSALCKVILKNKDLFAWTPSDMPGVDPKVMCHKLSVCAEARPIAQRKRKMGTERKLAVETEIAKLLDAGFIREVHYTTWLANVVMVKKLNGKWRMCTDYTNLNKACPKDAYPLPNIDRLDDGASGHGILTFLDAYSGCYSFGLKNAGATYQRLMNKVFQHQIGRNMEVYVDDMVVKSRDLDRHIVDLSEVFQQLRKYDMRLNPEKCVFGVAGGKFLGFMLKTKKFEWSIECEKAFRNLKERLGSPPILSKPDLELPIVVYLCVSNDAISAVLVQERDRQQPIYFISHMLQEAETSVVTTECLAVEESTRTWITDMVDHLEHGKVPSDPAAARKLRTQAARYTMVGGELYRRGFSVPLLKCVDAEQAEYILREMHEGICGFHSGGRTLATKVLRAGYYWPTLRDDCAKFVKHCTSCQRHAANVQKFLWKNIVTRFGIPYALITDNGLQFTDQKLNRFIQDLGIKHRFTSSTTKETSFRLTYGTDAMIPVEVGEPSFRRQHFDETANEASLRTEVDMIDEVRTKAQIIAEACKQRNGQAI</sequence>
<dbReference type="EMBL" id="KQ483577">
    <property type="protein sequence ID" value="KYP45835.1"/>
    <property type="molecule type" value="Genomic_DNA"/>
</dbReference>
<dbReference type="Pfam" id="PF17919">
    <property type="entry name" value="RT_RNaseH_2"/>
    <property type="match status" value="1"/>
</dbReference>
<dbReference type="InterPro" id="IPR043502">
    <property type="entry name" value="DNA/RNA_pol_sf"/>
</dbReference>
<evidence type="ECO:0000259" key="1">
    <source>
        <dbReference type="Pfam" id="PF00078"/>
    </source>
</evidence>
<dbReference type="InterPro" id="IPR043128">
    <property type="entry name" value="Rev_trsase/Diguanyl_cyclase"/>
</dbReference>
<dbReference type="InterPro" id="IPR041577">
    <property type="entry name" value="RT_RNaseH_2"/>
</dbReference>
<protein>
    <submittedName>
        <fullName evidence="4">Uncharacterized protein K02A2.6</fullName>
    </submittedName>
</protein>
<dbReference type="Gene3D" id="1.10.340.70">
    <property type="match status" value="1"/>
</dbReference>
<dbReference type="Gene3D" id="3.30.70.270">
    <property type="match status" value="1"/>
</dbReference>
<dbReference type="OMA" id="PRMNIEE"/>
<evidence type="ECO:0000259" key="3">
    <source>
        <dbReference type="Pfam" id="PF17921"/>
    </source>
</evidence>
<accession>A0A151RTH9</accession>
<dbReference type="SUPFAM" id="SSF53098">
    <property type="entry name" value="Ribonuclease H-like"/>
    <property type="match status" value="1"/>
</dbReference>
<dbReference type="InterPro" id="IPR000477">
    <property type="entry name" value="RT_dom"/>
</dbReference>
<feature type="domain" description="Reverse transcriptase" evidence="1">
    <location>
        <begin position="390"/>
        <end position="469"/>
    </location>
</feature>
<dbReference type="AlphaFoldDB" id="A0A151RTH9"/>
<dbReference type="PANTHER" id="PTHR24559:SF444">
    <property type="entry name" value="REVERSE TRANSCRIPTASE DOMAIN-CONTAINING PROTEIN"/>
    <property type="match status" value="1"/>
</dbReference>
<dbReference type="InterPro" id="IPR021109">
    <property type="entry name" value="Peptidase_aspartic_dom_sf"/>
</dbReference>
<dbReference type="Pfam" id="PF00078">
    <property type="entry name" value="RVT_1"/>
    <property type="match status" value="1"/>
</dbReference>
<dbReference type="Gramene" id="C.cajan_32324.t">
    <property type="protein sequence ID" value="C.cajan_32324.t"/>
    <property type="gene ID" value="C.cajan_32324"/>
</dbReference>
<evidence type="ECO:0000259" key="2">
    <source>
        <dbReference type="Pfam" id="PF17919"/>
    </source>
</evidence>
<reference evidence="4" key="1">
    <citation type="journal article" date="2012" name="Nat. Biotechnol.">
        <title>Draft genome sequence of pigeonpea (Cajanus cajan), an orphan legume crop of resource-poor farmers.</title>
        <authorList>
            <person name="Varshney R.K."/>
            <person name="Chen W."/>
            <person name="Li Y."/>
            <person name="Bharti A.K."/>
            <person name="Saxena R.K."/>
            <person name="Schlueter J.A."/>
            <person name="Donoghue M.T."/>
            <person name="Azam S."/>
            <person name="Fan G."/>
            <person name="Whaley A.M."/>
            <person name="Farmer A.D."/>
            <person name="Sheridan J."/>
            <person name="Iwata A."/>
            <person name="Tuteja R."/>
            <person name="Penmetsa R.V."/>
            <person name="Wu W."/>
            <person name="Upadhyaya H.D."/>
            <person name="Yang S.P."/>
            <person name="Shah T."/>
            <person name="Saxena K.B."/>
            <person name="Michael T."/>
            <person name="McCombie W.R."/>
            <person name="Yang B."/>
            <person name="Zhang G."/>
            <person name="Yang H."/>
            <person name="Wang J."/>
            <person name="Spillane C."/>
            <person name="Cook D.R."/>
            <person name="May G.D."/>
            <person name="Xu X."/>
            <person name="Jackson S.A."/>
        </authorList>
    </citation>
    <scope>NUCLEOTIDE SEQUENCE [LARGE SCALE GENOMIC DNA]</scope>
</reference>
<gene>
    <name evidence="4" type="ORF">KK1_032589</name>
</gene>
<feature type="domain" description="Integrase zinc-binding" evidence="3">
    <location>
        <begin position="612"/>
        <end position="670"/>
    </location>
</feature>
<evidence type="ECO:0000313" key="4">
    <source>
        <dbReference type="EMBL" id="KYP45835.1"/>
    </source>
</evidence>